<dbReference type="SUPFAM" id="SSF48452">
    <property type="entry name" value="TPR-like"/>
    <property type="match status" value="1"/>
</dbReference>
<dbReference type="Pfam" id="PF13432">
    <property type="entry name" value="TPR_16"/>
    <property type="match status" value="1"/>
</dbReference>
<evidence type="ECO:0000256" key="1">
    <source>
        <dbReference type="PROSITE-ProRule" id="PRU00339"/>
    </source>
</evidence>
<dbReference type="OrthoDB" id="176124at2"/>
<feature type="repeat" description="TPR" evidence="1">
    <location>
        <begin position="148"/>
        <end position="181"/>
    </location>
</feature>
<dbReference type="InterPro" id="IPR019734">
    <property type="entry name" value="TPR_rpt"/>
</dbReference>
<dbReference type="Proteomes" id="UP000317685">
    <property type="component" value="Unassembled WGS sequence"/>
</dbReference>
<dbReference type="PROSITE" id="PS50005">
    <property type="entry name" value="TPR"/>
    <property type="match status" value="2"/>
</dbReference>
<comment type="caution">
    <text evidence="3">The sequence shown here is derived from an EMBL/GenBank/DDBJ whole genome shotgun (WGS) entry which is preliminary data.</text>
</comment>
<dbReference type="GeneID" id="300128528"/>
<organism evidence="3 4">
    <name type="scientific">Micromonospora taraxaci</name>
    <dbReference type="NCBI Taxonomy" id="1316803"/>
    <lineage>
        <taxon>Bacteria</taxon>
        <taxon>Bacillati</taxon>
        <taxon>Actinomycetota</taxon>
        <taxon>Actinomycetes</taxon>
        <taxon>Micromonosporales</taxon>
        <taxon>Micromonosporaceae</taxon>
        <taxon>Micromonospora</taxon>
    </lineage>
</organism>
<reference evidence="3 4" key="1">
    <citation type="submission" date="2019-06" db="EMBL/GenBank/DDBJ databases">
        <title>Sequencing the genomes of 1000 actinobacteria strains.</title>
        <authorList>
            <person name="Klenk H.-P."/>
        </authorList>
    </citation>
    <scope>NUCLEOTIDE SEQUENCE [LARGE SCALE GENOMIC DNA]</scope>
    <source>
        <strain evidence="3 4">DSM 45885</strain>
    </source>
</reference>
<evidence type="ECO:0000313" key="4">
    <source>
        <dbReference type="Proteomes" id="UP000317685"/>
    </source>
</evidence>
<dbReference type="PANTHER" id="PTHR44395">
    <property type="match status" value="1"/>
</dbReference>
<keyword evidence="4" id="KW-1185">Reference proteome</keyword>
<feature type="compositionally biased region" description="Polar residues" evidence="2">
    <location>
        <begin position="34"/>
        <end position="45"/>
    </location>
</feature>
<keyword evidence="1" id="KW-0802">TPR repeat</keyword>
<dbReference type="Pfam" id="PF13181">
    <property type="entry name" value="TPR_8"/>
    <property type="match status" value="1"/>
</dbReference>
<sequence>MSTRQIFGSLACGAVLLAGVTACSEKPAEKPRNNAGNSDKTNGGTTPAELLKLGVEQGQAGNFDAAKATFEKVVAAEADNKFAWFNLGYIAQSRNQADEAVGNYDKALAADANYRPALYNKAIALEGKAPATSMEIYRRVVSIDDKSSTAYLRLGLLLSQSGDDAAARDAFKAAIRLDKELTSAVPAKYRPAAKASPSTPAGR</sequence>
<dbReference type="AlphaFoldDB" id="A0A561W190"/>
<protein>
    <submittedName>
        <fullName evidence="3">Tetratricopeptide repeat protein</fullName>
    </submittedName>
</protein>
<proteinExistence type="predicted"/>
<dbReference type="GO" id="GO:0000030">
    <property type="term" value="F:mannosyltransferase activity"/>
    <property type="evidence" value="ECO:0007669"/>
    <property type="project" value="TreeGrafter"/>
</dbReference>
<dbReference type="InterPro" id="IPR011990">
    <property type="entry name" value="TPR-like_helical_dom_sf"/>
</dbReference>
<feature type="region of interest" description="Disordered" evidence="2">
    <location>
        <begin position="26"/>
        <end position="47"/>
    </location>
</feature>
<dbReference type="Gene3D" id="1.25.40.10">
    <property type="entry name" value="Tetratricopeptide repeat domain"/>
    <property type="match status" value="2"/>
</dbReference>
<dbReference type="PROSITE" id="PS51257">
    <property type="entry name" value="PROKAR_LIPOPROTEIN"/>
    <property type="match status" value="1"/>
</dbReference>
<name>A0A561W190_9ACTN</name>
<dbReference type="RefSeq" id="WP_145780758.1">
    <property type="nucleotide sequence ID" value="NZ_VIWZ01000001.1"/>
</dbReference>
<dbReference type="GO" id="GO:0035269">
    <property type="term" value="P:protein O-linked glycosylation via mannose"/>
    <property type="evidence" value="ECO:0007669"/>
    <property type="project" value="TreeGrafter"/>
</dbReference>
<evidence type="ECO:0000313" key="3">
    <source>
        <dbReference type="EMBL" id="TWG17624.1"/>
    </source>
</evidence>
<dbReference type="EMBL" id="VIWZ01000001">
    <property type="protein sequence ID" value="TWG17624.1"/>
    <property type="molecule type" value="Genomic_DNA"/>
</dbReference>
<gene>
    <name evidence="3" type="ORF">FHU34_112966</name>
</gene>
<accession>A0A561W190</accession>
<dbReference type="SMART" id="SM00028">
    <property type="entry name" value="TPR"/>
    <property type="match status" value="3"/>
</dbReference>
<evidence type="ECO:0000256" key="2">
    <source>
        <dbReference type="SAM" id="MobiDB-lite"/>
    </source>
</evidence>
<dbReference type="PANTHER" id="PTHR44395:SF1">
    <property type="entry name" value="PROTEIN O-MANNOSYL-TRANSFERASE TMTC3"/>
    <property type="match status" value="1"/>
</dbReference>
<feature type="repeat" description="TPR" evidence="1">
    <location>
        <begin position="81"/>
        <end position="114"/>
    </location>
</feature>